<dbReference type="Pfam" id="PF19815">
    <property type="entry name" value="DUF6298"/>
    <property type="match status" value="1"/>
</dbReference>
<comment type="caution">
    <text evidence="2">The sequence shown here is derived from an EMBL/GenBank/DDBJ whole genome shotgun (WGS) entry which is preliminary data.</text>
</comment>
<gene>
    <name evidence="2" type="ORF">F3D71_28725</name>
</gene>
<feature type="domain" description="DUF6298" evidence="1">
    <location>
        <begin position="2"/>
        <end position="237"/>
    </location>
</feature>
<dbReference type="Proteomes" id="UP000323717">
    <property type="component" value="Unassembled WGS sequence"/>
</dbReference>
<reference evidence="2 3" key="1">
    <citation type="journal article" date="2019" name="Nat. Med.">
        <title>A library of human gut bacterial isolates paired with longitudinal multiomics data enables mechanistic microbiome research.</title>
        <authorList>
            <person name="Poyet M."/>
            <person name="Groussin M."/>
            <person name="Gibbons S.M."/>
            <person name="Avila-Pacheco J."/>
            <person name="Jiang X."/>
            <person name="Kearney S.M."/>
            <person name="Perrotta A.R."/>
            <person name="Berdy B."/>
            <person name="Zhao S."/>
            <person name="Lieberman T.D."/>
            <person name="Swanson P.K."/>
            <person name="Smith M."/>
            <person name="Roesemann S."/>
            <person name="Alexander J.E."/>
            <person name="Rich S.A."/>
            <person name="Livny J."/>
            <person name="Vlamakis H."/>
            <person name="Clish C."/>
            <person name="Bullock K."/>
            <person name="Deik A."/>
            <person name="Scott J."/>
            <person name="Pierce K.A."/>
            <person name="Xavier R.J."/>
            <person name="Alm E.J."/>
        </authorList>
    </citation>
    <scope>NUCLEOTIDE SEQUENCE [LARGE SCALE GENOMIC DNA]</scope>
    <source>
        <strain evidence="2 3">BIOML-A163</strain>
    </source>
</reference>
<feature type="non-terminal residue" evidence="2">
    <location>
        <position position="1"/>
    </location>
</feature>
<accession>A0A5M5BTA2</accession>
<evidence type="ECO:0000259" key="1">
    <source>
        <dbReference type="Pfam" id="PF19815"/>
    </source>
</evidence>
<dbReference type="EMBL" id="VWLE01000777">
    <property type="protein sequence ID" value="KAA3934701.1"/>
    <property type="molecule type" value="Genomic_DNA"/>
</dbReference>
<evidence type="ECO:0000313" key="2">
    <source>
        <dbReference type="EMBL" id="KAA3934701.1"/>
    </source>
</evidence>
<dbReference type="GO" id="GO:0016829">
    <property type="term" value="F:lyase activity"/>
    <property type="evidence" value="ECO:0007669"/>
    <property type="project" value="UniProtKB-KW"/>
</dbReference>
<organism evidence="2 3">
    <name type="scientific">Bacteroides ovatus</name>
    <dbReference type="NCBI Taxonomy" id="28116"/>
    <lineage>
        <taxon>Bacteria</taxon>
        <taxon>Pseudomonadati</taxon>
        <taxon>Bacteroidota</taxon>
        <taxon>Bacteroidia</taxon>
        <taxon>Bacteroidales</taxon>
        <taxon>Bacteroidaceae</taxon>
        <taxon>Bacteroides</taxon>
    </lineage>
</organism>
<name>A0A5M5BTA2_BACOV</name>
<protein>
    <submittedName>
        <fullName evidence="2">Pectate lyase</fullName>
    </submittedName>
</protein>
<evidence type="ECO:0000313" key="3">
    <source>
        <dbReference type="Proteomes" id="UP000323717"/>
    </source>
</evidence>
<dbReference type="AlphaFoldDB" id="A0A5M5BTA2"/>
<dbReference type="InterPro" id="IPR046265">
    <property type="entry name" value="DUF6298"/>
</dbReference>
<sequence length="318" mass="36305">LLFFHENYFQHNILEAGAHWVDSPWRSSNNINQTGFPEPAPFAGDKRIFVADMFYDISHPVRRELHRQYIRQCLNNFADNSNVIQLTSAEFTGPLHFVQFWLDVIAEWETETGKKAKVALSTTKDVQDAILADPKRAAVVDIIDIRYWHYKTDGIFAPEGGKNMAPRQHMRKMKVGKVTFTEAYKAVNEYRQKFPQKAVTFYAQNYPAMGWAVFMAGGSCPVIPCTDKAFLKDAAAMEVEETNTDEYKKMVKSDIGSIIYSKSGTEIPVQLSSGKYVLKYIHPASGKIETINKSLKINGLYNLKVPDKKEGIYWFHKL</sequence>
<keyword evidence="2" id="KW-0456">Lyase</keyword>
<proteinExistence type="predicted"/>